<organism evidence="2 3">
    <name type="scientific">Solanum commersonii</name>
    <name type="common">Commerson's wild potato</name>
    <name type="synonym">Commerson's nightshade</name>
    <dbReference type="NCBI Taxonomy" id="4109"/>
    <lineage>
        <taxon>Eukaryota</taxon>
        <taxon>Viridiplantae</taxon>
        <taxon>Streptophyta</taxon>
        <taxon>Embryophyta</taxon>
        <taxon>Tracheophyta</taxon>
        <taxon>Spermatophyta</taxon>
        <taxon>Magnoliopsida</taxon>
        <taxon>eudicotyledons</taxon>
        <taxon>Gunneridae</taxon>
        <taxon>Pentapetalae</taxon>
        <taxon>asterids</taxon>
        <taxon>lamiids</taxon>
        <taxon>Solanales</taxon>
        <taxon>Solanaceae</taxon>
        <taxon>Solanoideae</taxon>
        <taxon>Solaneae</taxon>
        <taxon>Solanum</taxon>
    </lineage>
</organism>
<feature type="compositionally biased region" description="Polar residues" evidence="1">
    <location>
        <begin position="95"/>
        <end position="107"/>
    </location>
</feature>
<feature type="compositionally biased region" description="Basic residues" evidence="1">
    <location>
        <begin position="21"/>
        <end position="31"/>
    </location>
</feature>
<dbReference type="Proteomes" id="UP000824120">
    <property type="component" value="Chromosome 10"/>
</dbReference>
<feature type="compositionally biased region" description="Basic and acidic residues" evidence="1">
    <location>
        <begin position="1"/>
        <end position="11"/>
    </location>
</feature>
<protein>
    <submittedName>
        <fullName evidence="2">Uncharacterized protein</fullName>
    </submittedName>
</protein>
<reference evidence="2 3" key="1">
    <citation type="submission" date="2020-09" db="EMBL/GenBank/DDBJ databases">
        <title>De no assembly of potato wild relative species, Solanum commersonii.</title>
        <authorList>
            <person name="Cho K."/>
        </authorList>
    </citation>
    <scope>NUCLEOTIDE SEQUENCE [LARGE SCALE GENOMIC DNA]</scope>
    <source>
        <strain evidence="2">LZ3.2</strain>
        <tissue evidence="2">Leaf</tissue>
    </source>
</reference>
<feature type="region of interest" description="Disordered" evidence="1">
    <location>
        <begin position="94"/>
        <end position="126"/>
    </location>
</feature>
<feature type="compositionally biased region" description="Basic and acidic residues" evidence="1">
    <location>
        <begin position="111"/>
        <end position="120"/>
    </location>
</feature>
<evidence type="ECO:0000256" key="1">
    <source>
        <dbReference type="SAM" id="MobiDB-lite"/>
    </source>
</evidence>
<keyword evidence="3" id="KW-1185">Reference proteome</keyword>
<comment type="caution">
    <text evidence="2">The sequence shown here is derived from an EMBL/GenBank/DDBJ whole genome shotgun (WGS) entry which is preliminary data.</text>
</comment>
<dbReference type="AlphaFoldDB" id="A0A9J5X0J9"/>
<proteinExistence type="predicted"/>
<sequence>MSSGGEGDRSRGHLGVSQPNKTKKKKSRKPIYSKDILGILPSSSECITHDTHLFVVPFGTSHQLSAIRIKDSSSEQSDVVASTPSLNQHYVHHSVSPTPTLDETSTVAPGHSDRIDRVMIESDGSS</sequence>
<gene>
    <name evidence="2" type="ORF">H5410_051826</name>
</gene>
<accession>A0A9J5X0J9</accession>
<evidence type="ECO:0000313" key="2">
    <source>
        <dbReference type="EMBL" id="KAG5581199.1"/>
    </source>
</evidence>
<name>A0A9J5X0J9_SOLCO</name>
<evidence type="ECO:0000313" key="3">
    <source>
        <dbReference type="Proteomes" id="UP000824120"/>
    </source>
</evidence>
<dbReference type="EMBL" id="JACXVP010000010">
    <property type="protein sequence ID" value="KAG5581199.1"/>
    <property type="molecule type" value="Genomic_DNA"/>
</dbReference>
<feature type="region of interest" description="Disordered" evidence="1">
    <location>
        <begin position="1"/>
        <end position="31"/>
    </location>
</feature>